<dbReference type="Pfam" id="PF00857">
    <property type="entry name" value="Isochorismatase"/>
    <property type="match status" value="1"/>
</dbReference>
<gene>
    <name evidence="3" type="ORF">RD110_23205</name>
</gene>
<dbReference type="EMBL" id="CP019236">
    <property type="protein sequence ID" value="APW39748.1"/>
    <property type="molecule type" value="Genomic_DNA"/>
</dbReference>
<protein>
    <recommendedName>
        <fullName evidence="2">Isochorismatase-like domain-containing protein</fullName>
    </recommendedName>
</protein>
<dbReference type="SUPFAM" id="SSF52499">
    <property type="entry name" value="Isochorismatase-like hydrolases"/>
    <property type="match status" value="1"/>
</dbReference>
<evidence type="ECO:0000256" key="1">
    <source>
        <dbReference type="ARBA" id="ARBA00022801"/>
    </source>
</evidence>
<dbReference type="RefSeq" id="WP_076202344.1">
    <property type="nucleotide sequence ID" value="NZ_CP019236.1"/>
</dbReference>
<dbReference type="InterPro" id="IPR050272">
    <property type="entry name" value="Isochorismatase-like_hydrls"/>
</dbReference>
<evidence type="ECO:0000259" key="2">
    <source>
        <dbReference type="Pfam" id="PF00857"/>
    </source>
</evidence>
<dbReference type="Proteomes" id="UP000186609">
    <property type="component" value="Chromosome"/>
</dbReference>
<reference evidence="3 4" key="1">
    <citation type="submission" date="2017-01" db="EMBL/GenBank/DDBJ databases">
        <authorList>
            <person name="Mah S.A."/>
            <person name="Swanson W.J."/>
            <person name="Moy G.W."/>
            <person name="Vacquier V.D."/>
        </authorList>
    </citation>
    <scope>NUCLEOTIDE SEQUENCE [LARGE SCALE GENOMIC DNA]</scope>
    <source>
        <strain evidence="3 4">DCY110</strain>
    </source>
</reference>
<dbReference type="PANTHER" id="PTHR43540">
    <property type="entry name" value="PEROXYUREIDOACRYLATE/UREIDOACRYLATE AMIDOHYDROLASE-RELATED"/>
    <property type="match status" value="1"/>
</dbReference>
<name>A0A1P8K166_9BURK</name>
<dbReference type="InterPro" id="IPR000868">
    <property type="entry name" value="Isochorismatase-like_dom"/>
</dbReference>
<dbReference type="STRING" id="1842727.RD110_23205"/>
<dbReference type="OrthoDB" id="9781985at2"/>
<dbReference type="KEGG" id="rhy:RD110_23205"/>
<evidence type="ECO:0000313" key="4">
    <source>
        <dbReference type="Proteomes" id="UP000186609"/>
    </source>
</evidence>
<accession>A0A1P8K166</accession>
<keyword evidence="4" id="KW-1185">Reference proteome</keyword>
<dbReference type="Gene3D" id="3.40.50.850">
    <property type="entry name" value="Isochorismatase-like"/>
    <property type="match status" value="1"/>
</dbReference>
<dbReference type="PANTHER" id="PTHR43540:SF6">
    <property type="entry name" value="ISOCHORISMATASE-LIKE DOMAIN-CONTAINING PROTEIN"/>
    <property type="match status" value="1"/>
</dbReference>
<organism evidence="3 4">
    <name type="scientific">Rhodoferax koreensis</name>
    <dbReference type="NCBI Taxonomy" id="1842727"/>
    <lineage>
        <taxon>Bacteria</taxon>
        <taxon>Pseudomonadati</taxon>
        <taxon>Pseudomonadota</taxon>
        <taxon>Betaproteobacteria</taxon>
        <taxon>Burkholderiales</taxon>
        <taxon>Comamonadaceae</taxon>
        <taxon>Rhodoferax</taxon>
    </lineage>
</organism>
<evidence type="ECO:0000313" key="3">
    <source>
        <dbReference type="EMBL" id="APW39748.1"/>
    </source>
</evidence>
<dbReference type="InterPro" id="IPR036380">
    <property type="entry name" value="Isochorismatase-like_sf"/>
</dbReference>
<proteinExistence type="predicted"/>
<dbReference type="CDD" id="cd00431">
    <property type="entry name" value="cysteine_hydrolases"/>
    <property type="match status" value="1"/>
</dbReference>
<dbReference type="AlphaFoldDB" id="A0A1P8K166"/>
<dbReference type="GO" id="GO:0016787">
    <property type="term" value="F:hydrolase activity"/>
    <property type="evidence" value="ECO:0007669"/>
    <property type="project" value="UniProtKB-KW"/>
</dbReference>
<sequence length="230" mass="24924">MHKIQIPQDAIDRAIARRGALQVFDHLEPSRTALLVIDLQNGFMAPGQPGELAQARAIVDNVNRLAGTLREAGGHVVWVRHTHGGPAAGQPWPRFLEFAAAGWGQALNAALVPGGEGHALYPALQTRPEDDVVDKTRFSALIQGSSDLHERLQSRGIDTVIVTGTITNVCCESTARDAMMLNYKVHFVSDANAARSDAEHNATLGNMLLWFADVRSTDELIQLVRTPKGV</sequence>
<feature type="domain" description="Isochorismatase-like" evidence="2">
    <location>
        <begin position="32"/>
        <end position="219"/>
    </location>
</feature>
<keyword evidence="1" id="KW-0378">Hydrolase</keyword>